<dbReference type="PROSITE" id="PS00211">
    <property type="entry name" value="ABC_TRANSPORTER_1"/>
    <property type="match status" value="1"/>
</dbReference>
<keyword evidence="5 12" id="KW-0067">ATP-binding</keyword>
<keyword evidence="2" id="KW-1003">Cell membrane</keyword>
<dbReference type="InterPro" id="IPR015854">
    <property type="entry name" value="ABC_transpr_LolD-like"/>
</dbReference>
<feature type="transmembrane region" description="Helical" evidence="10">
    <location>
        <begin position="543"/>
        <end position="571"/>
    </location>
</feature>
<dbReference type="Proteomes" id="UP001160142">
    <property type="component" value="Unassembled WGS sequence"/>
</dbReference>
<dbReference type="PANTHER" id="PTHR24220:SF86">
    <property type="entry name" value="ABC TRANSPORTER ABCH.1"/>
    <property type="match status" value="1"/>
</dbReference>
<feature type="domain" description="ABC transporter" evidence="11">
    <location>
        <begin position="6"/>
        <end position="241"/>
    </location>
</feature>
<evidence type="ECO:0000313" key="12">
    <source>
        <dbReference type="EMBL" id="MDH6181268.1"/>
    </source>
</evidence>
<organism evidence="12 13">
    <name type="scientific">Antiquaquibacter oligotrophicus</name>
    <dbReference type="NCBI Taxonomy" id="2880260"/>
    <lineage>
        <taxon>Bacteria</taxon>
        <taxon>Bacillati</taxon>
        <taxon>Actinomycetota</taxon>
        <taxon>Actinomycetes</taxon>
        <taxon>Micrococcales</taxon>
        <taxon>Microbacteriaceae</taxon>
        <taxon>Antiquaquibacter</taxon>
    </lineage>
</organism>
<dbReference type="SMART" id="SM00382">
    <property type="entry name" value="AAA"/>
    <property type="match status" value="1"/>
</dbReference>
<evidence type="ECO:0000256" key="2">
    <source>
        <dbReference type="ARBA" id="ARBA00022475"/>
    </source>
</evidence>
<keyword evidence="13" id="KW-1185">Reference proteome</keyword>
<comment type="similarity">
    <text evidence="8">Belongs to the ABC transporter superfamily. Macrolide exporter (TC 3.A.1.122) family.</text>
</comment>
<keyword evidence="3 10" id="KW-0812">Transmembrane</keyword>
<gene>
    <name evidence="12" type="ORF">M2152_001450</name>
</gene>
<comment type="caution">
    <text evidence="12">The sequence shown here is derived from an EMBL/GenBank/DDBJ whole genome shotgun (WGS) entry which is preliminary data.</text>
</comment>
<evidence type="ECO:0000313" key="13">
    <source>
        <dbReference type="Proteomes" id="UP001160142"/>
    </source>
</evidence>
<evidence type="ECO:0000256" key="6">
    <source>
        <dbReference type="ARBA" id="ARBA00022989"/>
    </source>
</evidence>
<evidence type="ECO:0000256" key="7">
    <source>
        <dbReference type="ARBA" id="ARBA00023136"/>
    </source>
</evidence>
<dbReference type="InterPro" id="IPR003593">
    <property type="entry name" value="AAA+_ATPase"/>
</dbReference>
<keyword evidence="6 10" id="KW-1133">Transmembrane helix</keyword>
<dbReference type="SUPFAM" id="SSF52540">
    <property type="entry name" value="P-loop containing nucleoside triphosphate hydrolases"/>
    <property type="match status" value="1"/>
</dbReference>
<keyword evidence="4" id="KW-0547">Nucleotide-binding</keyword>
<feature type="region of interest" description="Disordered" evidence="9">
    <location>
        <begin position="221"/>
        <end position="240"/>
    </location>
</feature>
<protein>
    <submittedName>
        <fullName evidence="12">Macrolide transport system ATP-binding/permease protein</fullName>
    </submittedName>
</protein>
<dbReference type="Pfam" id="PF00005">
    <property type="entry name" value="ABC_tran"/>
    <property type="match status" value="1"/>
</dbReference>
<dbReference type="InterPro" id="IPR003439">
    <property type="entry name" value="ABC_transporter-like_ATP-bd"/>
</dbReference>
<comment type="subcellular location">
    <subcellularLocation>
        <location evidence="1">Cell inner membrane</location>
        <topology evidence="1">Multi-pass membrane protein</topology>
    </subcellularLocation>
</comment>
<dbReference type="GO" id="GO:0005524">
    <property type="term" value="F:ATP binding"/>
    <property type="evidence" value="ECO:0007669"/>
    <property type="project" value="UniProtKB-KW"/>
</dbReference>
<keyword evidence="7 10" id="KW-0472">Membrane</keyword>
<evidence type="ECO:0000256" key="10">
    <source>
        <dbReference type="SAM" id="Phobius"/>
    </source>
</evidence>
<dbReference type="InterPro" id="IPR027417">
    <property type="entry name" value="P-loop_NTPase"/>
</dbReference>
<accession>A0ABT6KP79</accession>
<dbReference type="PANTHER" id="PTHR24220">
    <property type="entry name" value="IMPORT ATP-BINDING PROTEIN"/>
    <property type="match status" value="1"/>
</dbReference>
<sequence>MTTLFLRGIERVFAGPPASVAVKSVDLELAQGEFLAIEGPSGGGKSTLLNVIGLLDQPTAGEYDIDGVPVDIRSPRRAAELRSGVFAFVFQGFHLMENRPVLHSVELGLLYRGISPADRRDRAIRALESVRLAHTAHQRAATLSGGEKQRVAIARAMAAQAPVILADEPTGNLDSVNSAGIVESLRAVNAAGATIVLITHSAEVASAAPRRAQMRDGVLREAATRSPSGKATAPVPPGRPSKVRALDVMRDAAWSLLARRGRSAGLALMVALAVALAVGSLGIAASARSQVSDTFDAHANREVAAEWSPSASDGSTVGAIVDRFVDQAGVDSVAVIQDFGQRDVRATVTRAPVYVSVLGVAGDIESAGRLRIQRVGGDFAEGALIGESLAQQLDITLFEEGPAIIVGGRTVPVVGVITESPRLPELMGGVIVGKAVRDDWTVSREQALVVTASGAARQVASLTPVMVDPVDPERVSVFAPVDPTTLRIEIEQDVLGILLAFTAVSIVAAGAAVANSMVVSVLERRREIGLRKAVGARGVHIVSLVLTEAAIIGAAGGLAGLLVGMLAILTVTIARGWAPVFDLAYAPAAIVGGVVVGMLGGGVAAHRASRIAPSEALQN</sequence>
<dbReference type="Pfam" id="PF02687">
    <property type="entry name" value="FtsX"/>
    <property type="match status" value="1"/>
</dbReference>
<dbReference type="Gene3D" id="3.40.50.300">
    <property type="entry name" value="P-loop containing nucleotide triphosphate hydrolases"/>
    <property type="match status" value="1"/>
</dbReference>
<dbReference type="InterPro" id="IPR017871">
    <property type="entry name" value="ABC_transporter-like_CS"/>
</dbReference>
<dbReference type="RefSeq" id="WP_322133587.1">
    <property type="nucleotide sequence ID" value="NZ_CP085036.1"/>
</dbReference>
<dbReference type="EMBL" id="JARXVQ010000001">
    <property type="protein sequence ID" value="MDH6181268.1"/>
    <property type="molecule type" value="Genomic_DNA"/>
</dbReference>
<proteinExistence type="inferred from homology"/>
<dbReference type="InterPro" id="IPR003838">
    <property type="entry name" value="ABC3_permease_C"/>
</dbReference>
<feature type="transmembrane region" description="Helical" evidence="10">
    <location>
        <begin position="583"/>
        <end position="605"/>
    </location>
</feature>
<evidence type="ECO:0000256" key="9">
    <source>
        <dbReference type="SAM" id="MobiDB-lite"/>
    </source>
</evidence>
<evidence type="ECO:0000256" key="8">
    <source>
        <dbReference type="ARBA" id="ARBA00038388"/>
    </source>
</evidence>
<feature type="transmembrane region" description="Helical" evidence="10">
    <location>
        <begin position="494"/>
        <end position="522"/>
    </location>
</feature>
<evidence type="ECO:0000259" key="11">
    <source>
        <dbReference type="PROSITE" id="PS50893"/>
    </source>
</evidence>
<evidence type="ECO:0000256" key="4">
    <source>
        <dbReference type="ARBA" id="ARBA00022741"/>
    </source>
</evidence>
<dbReference type="PROSITE" id="PS50893">
    <property type="entry name" value="ABC_TRANSPORTER_2"/>
    <property type="match status" value="1"/>
</dbReference>
<evidence type="ECO:0000256" key="3">
    <source>
        <dbReference type="ARBA" id="ARBA00022692"/>
    </source>
</evidence>
<reference evidence="12 13" key="1">
    <citation type="submission" date="2023-04" db="EMBL/GenBank/DDBJ databases">
        <title>Genome Encyclopedia of Bacteria and Archaea VI: Functional Genomics of Type Strains.</title>
        <authorList>
            <person name="Whitman W."/>
        </authorList>
    </citation>
    <scope>NUCLEOTIDE SEQUENCE [LARGE SCALE GENOMIC DNA]</scope>
    <source>
        <strain evidence="12 13">SG_E_30_P1</strain>
    </source>
</reference>
<name>A0ABT6KP79_9MICO</name>
<evidence type="ECO:0000256" key="5">
    <source>
        <dbReference type="ARBA" id="ARBA00022840"/>
    </source>
</evidence>
<evidence type="ECO:0000256" key="1">
    <source>
        <dbReference type="ARBA" id="ARBA00004429"/>
    </source>
</evidence>